<dbReference type="RefSeq" id="WP_187717571.1">
    <property type="nucleotide sequence ID" value="NZ_JACTAH010000001.1"/>
</dbReference>
<proteinExistence type="predicted"/>
<comment type="caution">
    <text evidence="2">The sequence shown here is derived from an EMBL/GenBank/DDBJ whole genome shotgun (WGS) entry which is preliminary data.</text>
</comment>
<sequence length="281" mass="29887">MAENLHAITPAMLHEQVTGLPALPPLVVDLLASLQQDNLDAATLGRRIAADQGLLVRTLRVANSPFYGLAGQVLSVDDAILVLGFRTVRSLVLGAAMVGVFNHCACKGFVSDRFWRHSLAVAVCARTLARVTRANAESAFTAGLLHDIGRYVLALCFPVQYEAVLHYQQAHGCPHLSAEQAVLGIDHVQAGAELALAWGLPGPLVSEIRGHHAPAGDAAADLIHFADVLAHALELGCESAPTVPPMDEGVCERLGVDAATLLPLFPQIERDFEETRNALLS</sequence>
<evidence type="ECO:0000259" key="1">
    <source>
        <dbReference type="PROSITE" id="PS51833"/>
    </source>
</evidence>
<dbReference type="InterPro" id="IPR013976">
    <property type="entry name" value="HDOD"/>
</dbReference>
<dbReference type="SMART" id="SM00471">
    <property type="entry name" value="HDc"/>
    <property type="match status" value="1"/>
</dbReference>
<dbReference type="PANTHER" id="PTHR33525">
    <property type="match status" value="1"/>
</dbReference>
<evidence type="ECO:0000313" key="3">
    <source>
        <dbReference type="Proteomes" id="UP000603602"/>
    </source>
</evidence>
<protein>
    <submittedName>
        <fullName evidence="2">HDOD domain-containing protein</fullName>
    </submittedName>
</protein>
<accession>A0ABR9BA34</accession>
<dbReference type="PROSITE" id="PS51833">
    <property type="entry name" value="HDOD"/>
    <property type="match status" value="1"/>
</dbReference>
<reference evidence="3" key="1">
    <citation type="submission" date="2023-07" db="EMBL/GenBank/DDBJ databases">
        <title>Thauera sp. CAU 1555 isolated from sand of Yaerae Beach.</title>
        <authorList>
            <person name="Kim W."/>
        </authorList>
    </citation>
    <scope>NUCLEOTIDE SEQUENCE [LARGE SCALE GENOMIC DNA]</scope>
    <source>
        <strain evidence="3">CAU 1555</strain>
    </source>
</reference>
<name>A0ABR9BA34_9RHOO</name>
<dbReference type="NCBIfam" id="TIGR00277">
    <property type="entry name" value="HDIG"/>
    <property type="match status" value="1"/>
</dbReference>
<dbReference type="PANTHER" id="PTHR33525:SF3">
    <property type="entry name" value="RIBONUCLEASE Y"/>
    <property type="match status" value="1"/>
</dbReference>
<dbReference type="EMBL" id="JACYTO010000001">
    <property type="protein sequence ID" value="MBD8502819.1"/>
    <property type="molecule type" value="Genomic_DNA"/>
</dbReference>
<dbReference type="InterPro" id="IPR003607">
    <property type="entry name" value="HD/PDEase_dom"/>
</dbReference>
<evidence type="ECO:0000313" key="2">
    <source>
        <dbReference type="EMBL" id="MBD8502819.1"/>
    </source>
</evidence>
<dbReference type="SUPFAM" id="SSF109604">
    <property type="entry name" value="HD-domain/PDEase-like"/>
    <property type="match status" value="1"/>
</dbReference>
<gene>
    <name evidence="2" type="ORF">IFO67_07980</name>
</gene>
<dbReference type="Gene3D" id="1.10.3210.10">
    <property type="entry name" value="Hypothetical protein af1432"/>
    <property type="match status" value="1"/>
</dbReference>
<dbReference type="InterPro" id="IPR006675">
    <property type="entry name" value="HDIG_dom"/>
</dbReference>
<dbReference type="Proteomes" id="UP000603602">
    <property type="component" value="Unassembled WGS sequence"/>
</dbReference>
<dbReference type="CDD" id="cd00077">
    <property type="entry name" value="HDc"/>
    <property type="match status" value="1"/>
</dbReference>
<organism evidence="2 3">
    <name type="scientific">Thauera sedimentorum</name>
    <dbReference type="NCBI Taxonomy" id="2767595"/>
    <lineage>
        <taxon>Bacteria</taxon>
        <taxon>Pseudomonadati</taxon>
        <taxon>Pseudomonadota</taxon>
        <taxon>Betaproteobacteria</taxon>
        <taxon>Rhodocyclales</taxon>
        <taxon>Zoogloeaceae</taxon>
        <taxon>Thauera</taxon>
    </lineage>
</organism>
<feature type="domain" description="HDOD" evidence="1">
    <location>
        <begin position="20"/>
        <end position="214"/>
    </location>
</feature>
<dbReference type="Pfam" id="PF08668">
    <property type="entry name" value="HDOD"/>
    <property type="match status" value="1"/>
</dbReference>
<dbReference type="InterPro" id="IPR052340">
    <property type="entry name" value="RNase_Y/CdgJ"/>
</dbReference>
<keyword evidence="3" id="KW-1185">Reference proteome</keyword>